<keyword evidence="1" id="KW-0812">Transmembrane</keyword>
<evidence type="ECO:0000313" key="2">
    <source>
        <dbReference type="EMBL" id="MPM14576.1"/>
    </source>
</evidence>
<organism evidence="2">
    <name type="scientific">bioreactor metagenome</name>
    <dbReference type="NCBI Taxonomy" id="1076179"/>
    <lineage>
        <taxon>unclassified sequences</taxon>
        <taxon>metagenomes</taxon>
        <taxon>ecological metagenomes</taxon>
    </lineage>
</organism>
<keyword evidence="1" id="KW-0472">Membrane</keyword>
<accession>A0A644XEC5</accession>
<dbReference type="AlphaFoldDB" id="A0A644XEC5"/>
<feature type="transmembrane region" description="Helical" evidence="1">
    <location>
        <begin position="81"/>
        <end position="102"/>
    </location>
</feature>
<reference evidence="2" key="1">
    <citation type="submission" date="2019-08" db="EMBL/GenBank/DDBJ databases">
        <authorList>
            <person name="Kucharzyk K."/>
            <person name="Murdoch R.W."/>
            <person name="Higgins S."/>
            <person name="Loffler F."/>
        </authorList>
    </citation>
    <scope>NUCLEOTIDE SEQUENCE</scope>
</reference>
<keyword evidence="1" id="KW-1133">Transmembrane helix</keyword>
<feature type="transmembrane region" description="Helical" evidence="1">
    <location>
        <begin position="109"/>
        <end position="132"/>
    </location>
</feature>
<comment type="caution">
    <text evidence="2">The sequence shown here is derived from an EMBL/GenBank/DDBJ whole genome shotgun (WGS) entry which is preliminary data.</text>
</comment>
<protein>
    <submittedName>
        <fullName evidence="2">Uncharacterized protein</fullName>
    </submittedName>
</protein>
<gene>
    <name evidence="2" type="ORF">SDC9_60940</name>
</gene>
<sequence length="179" mass="20344">MPYVAESSLTQTIKFMFIKHKKLLLKLGAFSLDSHTFCTDFCIRMEAIIVRWKLPLIPFIVMPIAYIGVAYSGLASSYGDVLEVAISLVWLPIAIAVFYILATQKKNWLLAEIGAVLHTIFTCFVCQTYYFSLYEFKMSFGFINKSFGYRAGSVVLIFCIFFVLVMFKKCQKDAVQSGL</sequence>
<name>A0A644XEC5_9ZZZZ</name>
<feature type="transmembrane region" description="Helical" evidence="1">
    <location>
        <begin position="147"/>
        <end position="167"/>
    </location>
</feature>
<evidence type="ECO:0000256" key="1">
    <source>
        <dbReference type="SAM" id="Phobius"/>
    </source>
</evidence>
<dbReference type="EMBL" id="VSSQ01002303">
    <property type="protein sequence ID" value="MPM14576.1"/>
    <property type="molecule type" value="Genomic_DNA"/>
</dbReference>
<feature type="transmembrane region" description="Helical" evidence="1">
    <location>
        <begin position="54"/>
        <end position="75"/>
    </location>
</feature>
<proteinExistence type="predicted"/>